<protein>
    <submittedName>
        <fullName evidence="2">Amidohydrolase</fullName>
        <ecNumber evidence="2">3.5.-.-</ecNumber>
    </submittedName>
</protein>
<proteinExistence type="predicted"/>
<dbReference type="EC" id="3.5.-.-" evidence="2"/>
<dbReference type="PANTHER" id="PTHR22642">
    <property type="entry name" value="IMIDAZOLONEPROPIONASE"/>
    <property type="match status" value="1"/>
</dbReference>
<organism evidence="2 3">
    <name type="scientific">Nocardioides eburneus</name>
    <dbReference type="NCBI Taxonomy" id="3231482"/>
    <lineage>
        <taxon>Bacteria</taxon>
        <taxon>Bacillati</taxon>
        <taxon>Actinomycetota</taxon>
        <taxon>Actinomycetes</taxon>
        <taxon>Propionibacteriales</taxon>
        <taxon>Nocardioidaceae</taxon>
        <taxon>Nocardioides</taxon>
    </lineage>
</organism>
<name>A0ABV3T0P0_9ACTN</name>
<accession>A0ABV3T0P0</accession>
<dbReference type="InterPro" id="IPR032466">
    <property type="entry name" value="Metal_Hydrolase"/>
</dbReference>
<gene>
    <name evidence="2" type="ORF">AB3X52_14155</name>
</gene>
<dbReference type="CDD" id="cd01300">
    <property type="entry name" value="YtcJ_like"/>
    <property type="match status" value="1"/>
</dbReference>
<dbReference type="EMBL" id="JBFPJR010000026">
    <property type="protein sequence ID" value="MEX0428768.1"/>
    <property type="molecule type" value="Genomic_DNA"/>
</dbReference>
<evidence type="ECO:0000313" key="3">
    <source>
        <dbReference type="Proteomes" id="UP001556631"/>
    </source>
</evidence>
<feature type="domain" description="Amidohydrolase 3" evidence="1">
    <location>
        <begin position="46"/>
        <end position="539"/>
    </location>
</feature>
<dbReference type="InterPro" id="IPR013108">
    <property type="entry name" value="Amidohydro_3"/>
</dbReference>
<reference evidence="2 3" key="1">
    <citation type="submission" date="2024-07" db="EMBL/GenBank/DDBJ databases">
        <authorList>
            <person name="Lee S."/>
            <person name="Kang M."/>
        </authorList>
    </citation>
    <scope>NUCLEOTIDE SEQUENCE [LARGE SCALE GENOMIC DNA]</scope>
    <source>
        <strain evidence="2 3">DS6</strain>
    </source>
</reference>
<dbReference type="InterPro" id="IPR011059">
    <property type="entry name" value="Metal-dep_hydrolase_composite"/>
</dbReference>
<sequence length="549" mass="57892">MILDALYLNGRIRTGTSTRPMAHTLGVFDGVVVGLDEEVSGLRARRVVDLGGAPAVPGLHDAHHHLSGRGQALLSCDVSPRRVRTLQELYAALADHVVGLPGDAWVRAHGYDESTLGGHPLREALDAAVGGRPLLVLHRSHHSGIVNTPAIRLVGGGHPDGLPEIDGGTVERRPDGTPTGYLTERAWEFALAGAGPISSADMVRAIGLASAAALADGLTSITEPGISGSLTGNGPADLGAFLTARDQGLRGPRITVMPEMAALHEMAGSERDLPGFGLDLGLRTGLGDDRLRIGAVKIFGDGALSSRTASLRCPYHGEPDNTGLAHPDPDQLRTQVLAAHRTGWQIATHAIGDAAVDVALGAYEAAQETFPRPDARHRIEHCGVADDETIKRLAAHGVIPVPQGRFLTEFGATYLEAVGPERGDLLYRQRSFLDAGIELPGSSDCPVVDGAPLLGIQALVTRVLDDGRVLNPAERLTPVQALRAYTYGSAYADHQEHRKGTLQRGRLADLVVLSDDLLEVAPERIETIDVVATVVGGEALFGADNLKEL</sequence>
<evidence type="ECO:0000313" key="2">
    <source>
        <dbReference type="EMBL" id="MEX0428768.1"/>
    </source>
</evidence>
<dbReference type="InterPro" id="IPR033932">
    <property type="entry name" value="YtcJ-like"/>
</dbReference>
<keyword evidence="2" id="KW-0378">Hydrolase</keyword>
<dbReference type="SUPFAM" id="SSF51556">
    <property type="entry name" value="Metallo-dependent hydrolases"/>
    <property type="match status" value="1"/>
</dbReference>
<dbReference type="Gene3D" id="2.30.40.10">
    <property type="entry name" value="Urease, subunit C, domain 1"/>
    <property type="match status" value="1"/>
</dbReference>
<dbReference type="SUPFAM" id="SSF51338">
    <property type="entry name" value="Composite domain of metallo-dependent hydrolases"/>
    <property type="match status" value="1"/>
</dbReference>
<dbReference type="Proteomes" id="UP001556631">
    <property type="component" value="Unassembled WGS sequence"/>
</dbReference>
<comment type="caution">
    <text evidence="2">The sequence shown here is derived from an EMBL/GenBank/DDBJ whole genome shotgun (WGS) entry which is preliminary data.</text>
</comment>
<dbReference type="GO" id="GO:0016787">
    <property type="term" value="F:hydrolase activity"/>
    <property type="evidence" value="ECO:0007669"/>
    <property type="project" value="UniProtKB-KW"/>
</dbReference>
<keyword evidence="3" id="KW-1185">Reference proteome</keyword>
<dbReference type="PANTHER" id="PTHR22642:SF2">
    <property type="entry name" value="PROTEIN LONG AFTER FAR-RED 3"/>
    <property type="match status" value="1"/>
</dbReference>
<dbReference type="Pfam" id="PF07969">
    <property type="entry name" value="Amidohydro_3"/>
    <property type="match status" value="1"/>
</dbReference>
<dbReference type="Gene3D" id="3.20.20.140">
    <property type="entry name" value="Metal-dependent hydrolases"/>
    <property type="match status" value="1"/>
</dbReference>
<dbReference type="RefSeq" id="WP_367994737.1">
    <property type="nucleotide sequence ID" value="NZ_JBFPJR010000026.1"/>
</dbReference>
<dbReference type="Gene3D" id="3.10.310.70">
    <property type="match status" value="1"/>
</dbReference>
<evidence type="ECO:0000259" key="1">
    <source>
        <dbReference type="Pfam" id="PF07969"/>
    </source>
</evidence>